<dbReference type="InterPro" id="IPR011008">
    <property type="entry name" value="Dimeric_a/b-barrel"/>
</dbReference>
<dbReference type="PANTHER" id="PTHR41521:SF4">
    <property type="entry name" value="BLR0684 PROTEIN"/>
    <property type="match status" value="1"/>
</dbReference>
<dbReference type="Gene3D" id="3.30.70.100">
    <property type="match status" value="1"/>
</dbReference>
<dbReference type="SUPFAM" id="SSF54909">
    <property type="entry name" value="Dimeric alpha+beta barrel"/>
    <property type="match status" value="1"/>
</dbReference>
<evidence type="ECO:0000313" key="2">
    <source>
        <dbReference type="EMBL" id="GAA2775507.1"/>
    </source>
</evidence>
<dbReference type="PANTHER" id="PTHR41521">
    <property type="match status" value="1"/>
</dbReference>
<dbReference type="EMBL" id="BAAAUX010000002">
    <property type="protein sequence ID" value="GAA2775507.1"/>
    <property type="molecule type" value="Genomic_DNA"/>
</dbReference>
<organism evidence="2 3">
    <name type="scientific">Saccharopolyspora taberi</name>
    <dbReference type="NCBI Taxonomy" id="60895"/>
    <lineage>
        <taxon>Bacteria</taxon>
        <taxon>Bacillati</taxon>
        <taxon>Actinomycetota</taxon>
        <taxon>Actinomycetes</taxon>
        <taxon>Pseudonocardiales</taxon>
        <taxon>Pseudonocardiaceae</taxon>
        <taxon>Saccharopolyspora</taxon>
    </lineage>
</organism>
<name>A0ABN3V2B5_9PSEU</name>
<dbReference type="InterPro" id="IPR010753">
    <property type="entry name" value="DUF1330"/>
</dbReference>
<feature type="domain" description="DUF1330" evidence="1">
    <location>
        <begin position="2"/>
        <end position="96"/>
    </location>
</feature>
<dbReference type="Pfam" id="PF07045">
    <property type="entry name" value="DUF1330"/>
    <property type="match status" value="1"/>
</dbReference>
<proteinExistence type="predicted"/>
<accession>A0ABN3V2B5</accession>
<protein>
    <submittedName>
        <fullName evidence="2">DUF1330 domain-containing protein</fullName>
    </submittedName>
</protein>
<dbReference type="RefSeq" id="WP_344677638.1">
    <property type="nucleotide sequence ID" value="NZ_BAAAUX010000002.1"/>
</dbReference>
<evidence type="ECO:0000313" key="3">
    <source>
        <dbReference type="Proteomes" id="UP001500979"/>
    </source>
</evidence>
<keyword evidence="3" id="KW-1185">Reference proteome</keyword>
<dbReference type="Proteomes" id="UP001500979">
    <property type="component" value="Unassembled WGS sequence"/>
</dbReference>
<gene>
    <name evidence="2" type="ORF">GCM10010470_04640</name>
</gene>
<evidence type="ECO:0000259" key="1">
    <source>
        <dbReference type="Pfam" id="PF07045"/>
    </source>
</evidence>
<comment type="caution">
    <text evidence="2">The sequence shown here is derived from an EMBL/GenBank/DDBJ whole genome shotgun (WGS) entry which is preliminary data.</text>
</comment>
<reference evidence="2 3" key="1">
    <citation type="journal article" date="2019" name="Int. J. Syst. Evol. Microbiol.">
        <title>The Global Catalogue of Microorganisms (GCM) 10K type strain sequencing project: providing services to taxonomists for standard genome sequencing and annotation.</title>
        <authorList>
            <consortium name="The Broad Institute Genomics Platform"/>
            <consortium name="The Broad Institute Genome Sequencing Center for Infectious Disease"/>
            <person name="Wu L."/>
            <person name="Ma J."/>
        </authorList>
    </citation>
    <scope>NUCLEOTIDE SEQUENCE [LARGE SCALE GENOMIC DNA]</scope>
    <source>
        <strain evidence="2 3">JCM 9383</strain>
    </source>
</reference>
<sequence>MTAYVLVEAEVHDYDRADEYRVLAEESIRRHGGRYLIQGTVPEAVEGAWPNPSRVTTVVEFPDLAALREWYDSDEYQAAKAVREGAIDVRLLVAPGKSA</sequence>